<gene>
    <name evidence="1" type="ORF">HNR31_003757</name>
</gene>
<dbReference type="EMBL" id="JACDUT010000022">
    <property type="protein sequence ID" value="MBA2876917.1"/>
    <property type="molecule type" value="Genomic_DNA"/>
</dbReference>
<accession>A0A7V9ZA69</accession>
<sequence length="441" mass="52559">MKEIKEFFKGTSFPEQALFYYTRMLFEIFPKKIKVRNRDKLITGSEFDVVIIFNNVKKPYVLLLEYDGAGWHKDIEEDIEKNNLAVKLSYPFCRVREKACPKLKDERIYSIIRGSYSSRDYDDLNRCIVKAIDWIIAQLKSSNVLSKSEFRRLLIHSFEVKKSVDTLYDMEIISELIKNVVYHQKMQEIEYKKAQLIDTAKKNMEYFTSVRNWDEFADKNNLSKSHMYIYYFGSWSKALEVVGQKNIEEIKRKMAIEQGYETIDFVKSYATYKKYLEELNREDFMSARAIVKLFGSWNNFKKELGLDTYTYQESYSTNYLIELMLKYKDLFKNSSKWNKFAKENKLPNAHVYIRRFGSMDKAKEIAGISKQDRNTHKRWTTDELITVACQFKEHFTTMEKWGSFHKKMKTTNAQILIPFPSIYQKRFGGWENAKKIIFGER</sequence>
<dbReference type="RefSeq" id="WP_181557562.1">
    <property type="nucleotide sequence ID" value="NZ_JACDUT010000022.1"/>
</dbReference>
<proteinExistence type="predicted"/>
<organism evidence="1 2">
    <name type="scientific">Thermaerobacillus caldiproteolyticus</name>
    <dbReference type="NCBI Taxonomy" id="247480"/>
    <lineage>
        <taxon>Bacteria</taxon>
        <taxon>Bacillati</taxon>
        <taxon>Bacillota</taxon>
        <taxon>Bacilli</taxon>
        <taxon>Bacillales</taxon>
        <taxon>Anoxybacillaceae</taxon>
        <taxon>Thermaerobacillus</taxon>
    </lineage>
</organism>
<keyword evidence="2" id="KW-1185">Reference proteome</keyword>
<name>A0A7V9ZA69_9BACL</name>
<reference evidence="1 2" key="1">
    <citation type="submission" date="2020-07" db="EMBL/GenBank/DDBJ databases">
        <title>Genomic Encyclopedia of Type Strains, Phase IV (KMG-IV): sequencing the most valuable type-strain genomes for metagenomic binning, comparative biology and taxonomic classification.</title>
        <authorList>
            <person name="Goeker M."/>
        </authorList>
    </citation>
    <scope>NUCLEOTIDE SEQUENCE [LARGE SCALE GENOMIC DNA]</scope>
    <source>
        <strain evidence="1 2">DSM 15730</strain>
    </source>
</reference>
<protein>
    <submittedName>
        <fullName evidence="1">Uncharacterized protein</fullName>
    </submittedName>
</protein>
<dbReference type="AlphaFoldDB" id="A0A7V9ZA69"/>
<comment type="caution">
    <text evidence="1">The sequence shown here is derived from an EMBL/GenBank/DDBJ whole genome shotgun (WGS) entry which is preliminary data.</text>
</comment>
<dbReference type="Proteomes" id="UP000523087">
    <property type="component" value="Unassembled WGS sequence"/>
</dbReference>
<evidence type="ECO:0000313" key="2">
    <source>
        <dbReference type="Proteomes" id="UP000523087"/>
    </source>
</evidence>
<evidence type="ECO:0000313" key="1">
    <source>
        <dbReference type="EMBL" id="MBA2876917.1"/>
    </source>
</evidence>